<keyword evidence="1" id="KW-0540">Nuclease</keyword>
<dbReference type="Proteomes" id="UP000634136">
    <property type="component" value="Unassembled WGS sequence"/>
</dbReference>
<dbReference type="Gene3D" id="3.30.420.10">
    <property type="entry name" value="Ribonuclease H-like superfamily/Ribonuclease H"/>
    <property type="match status" value="2"/>
</dbReference>
<dbReference type="InterPro" id="IPR002562">
    <property type="entry name" value="3'-5'_exonuclease_dom"/>
</dbReference>
<dbReference type="GO" id="GO:0003676">
    <property type="term" value="F:nucleic acid binding"/>
    <property type="evidence" value="ECO:0007669"/>
    <property type="project" value="InterPro"/>
</dbReference>
<dbReference type="AlphaFoldDB" id="A0A834X4P3"/>
<evidence type="ECO:0000313" key="4">
    <source>
        <dbReference type="EMBL" id="KAF7838236.1"/>
    </source>
</evidence>
<keyword evidence="5" id="KW-1185">Reference proteome</keyword>
<dbReference type="PANTHER" id="PTHR13620:SF121">
    <property type="entry name" value="EMB|CAB82946.1-RELATED"/>
    <property type="match status" value="1"/>
</dbReference>
<dbReference type="OrthoDB" id="446462at2759"/>
<dbReference type="PANTHER" id="PTHR13620">
    <property type="entry name" value="3-5 EXONUCLEASE"/>
    <property type="match status" value="1"/>
</dbReference>
<keyword evidence="2" id="KW-0378">Hydrolase</keyword>
<protein>
    <submittedName>
        <fullName evidence="4">Werner Syndrome-like exonuclease</fullName>
    </submittedName>
</protein>
<dbReference type="InterPro" id="IPR051132">
    <property type="entry name" value="3-5_Exonuclease_domain"/>
</dbReference>
<dbReference type="SUPFAM" id="SSF53098">
    <property type="entry name" value="Ribonuclease H-like"/>
    <property type="match status" value="1"/>
</dbReference>
<evidence type="ECO:0000256" key="1">
    <source>
        <dbReference type="ARBA" id="ARBA00022722"/>
    </source>
</evidence>
<feature type="domain" description="3'-5' exonuclease" evidence="3">
    <location>
        <begin position="125"/>
        <end position="177"/>
    </location>
</feature>
<dbReference type="EMBL" id="JAAIUW010000003">
    <property type="protein sequence ID" value="KAF7838236.1"/>
    <property type="molecule type" value="Genomic_DNA"/>
</dbReference>
<reference evidence="4" key="1">
    <citation type="submission" date="2020-09" db="EMBL/GenBank/DDBJ databases">
        <title>Genome-Enabled Discovery of Anthraquinone Biosynthesis in Senna tora.</title>
        <authorList>
            <person name="Kang S.-H."/>
            <person name="Pandey R.P."/>
            <person name="Lee C.-M."/>
            <person name="Sim J.-S."/>
            <person name="Jeong J.-T."/>
            <person name="Choi B.-S."/>
            <person name="Jung M."/>
            <person name="Ginzburg D."/>
            <person name="Zhao K."/>
            <person name="Won S.Y."/>
            <person name="Oh T.-J."/>
            <person name="Yu Y."/>
            <person name="Kim N.-H."/>
            <person name="Lee O.R."/>
            <person name="Lee T.-H."/>
            <person name="Bashyal P."/>
            <person name="Kim T.-S."/>
            <person name="Lee W.-H."/>
            <person name="Kawkins C."/>
            <person name="Kim C.-K."/>
            <person name="Kim J.S."/>
            <person name="Ahn B.O."/>
            <person name="Rhee S.Y."/>
            <person name="Sohng J.K."/>
        </authorList>
    </citation>
    <scope>NUCLEOTIDE SEQUENCE</scope>
    <source>
        <tissue evidence="4">Leaf</tissue>
    </source>
</reference>
<dbReference type="InterPro" id="IPR036397">
    <property type="entry name" value="RNaseH_sf"/>
</dbReference>
<dbReference type="InterPro" id="IPR012337">
    <property type="entry name" value="RNaseH-like_sf"/>
</dbReference>
<name>A0A834X4P3_9FABA</name>
<sequence>MFKTLNNYSTITFDPTTSKYTVKYNGKSIETTVTDKGIVADEWVQEIYSKFGGNSTVVGLDVEWRPTFIRDTSNKAATLQLCIDDKCLILQLFYMDYFPSSLKRKSQDMREVAKMKWPGRFCRPGLKDLAMEVANVYMKKPKHVCMSNWEARILSEQQVEYGCMDAFASYSVGHKLQIGD</sequence>
<dbReference type="GO" id="GO:0005634">
    <property type="term" value="C:nucleus"/>
    <property type="evidence" value="ECO:0007669"/>
    <property type="project" value="TreeGrafter"/>
</dbReference>
<dbReference type="GO" id="GO:0005737">
    <property type="term" value="C:cytoplasm"/>
    <property type="evidence" value="ECO:0007669"/>
    <property type="project" value="TreeGrafter"/>
</dbReference>
<proteinExistence type="predicted"/>
<organism evidence="4 5">
    <name type="scientific">Senna tora</name>
    <dbReference type="NCBI Taxonomy" id="362788"/>
    <lineage>
        <taxon>Eukaryota</taxon>
        <taxon>Viridiplantae</taxon>
        <taxon>Streptophyta</taxon>
        <taxon>Embryophyta</taxon>
        <taxon>Tracheophyta</taxon>
        <taxon>Spermatophyta</taxon>
        <taxon>Magnoliopsida</taxon>
        <taxon>eudicotyledons</taxon>
        <taxon>Gunneridae</taxon>
        <taxon>Pentapetalae</taxon>
        <taxon>rosids</taxon>
        <taxon>fabids</taxon>
        <taxon>Fabales</taxon>
        <taxon>Fabaceae</taxon>
        <taxon>Caesalpinioideae</taxon>
        <taxon>Cassia clade</taxon>
        <taxon>Senna</taxon>
    </lineage>
</organism>
<dbReference type="Pfam" id="PF01612">
    <property type="entry name" value="DNA_pol_A_exo1"/>
    <property type="match status" value="1"/>
</dbReference>
<gene>
    <name evidence="4" type="ORF">G2W53_006718</name>
</gene>
<dbReference type="GO" id="GO:0008408">
    <property type="term" value="F:3'-5' exonuclease activity"/>
    <property type="evidence" value="ECO:0007669"/>
    <property type="project" value="InterPro"/>
</dbReference>
<evidence type="ECO:0000313" key="5">
    <source>
        <dbReference type="Proteomes" id="UP000634136"/>
    </source>
</evidence>
<accession>A0A834X4P3</accession>
<evidence type="ECO:0000256" key="2">
    <source>
        <dbReference type="ARBA" id="ARBA00022801"/>
    </source>
</evidence>
<evidence type="ECO:0000259" key="3">
    <source>
        <dbReference type="Pfam" id="PF01612"/>
    </source>
</evidence>
<dbReference type="GO" id="GO:0006139">
    <property type="term" value="P:nucleobase-containing compound metabolic process"/>
    <property type="evidence" value="ECO:0007669"/>
    <property type="project" value="InterPro"/>
</dbReference>
<keyword evidence="4" id="KW-0269">Exonuclease</keyword>
<dbReference type="CDD" id="cd06141">
    <property type="entry name" value="WRN_exo"/>
    <property type="match status" value="1"/>
</dbReference>
<comment type="caution">
    <text evidence="4">The sequence shown here is derived from an EMBL/GenBank/DDBJ whole genome shotgun (WGS) entry which is preliminary data.</text>
</comment>